<dbReference type="KEGG" id="rsb:RS694_14765"/>
<protein>
    <submittedName>
        <fullName evidence="2">Uncharacterized protein</fullName>
    </submittedName>
</protein>
<dbReference type="AlphaFoldDB" id="A0A1P8KCC1"/>
<gene>
    <name evidence="2" type="ORF">RS694_14765</name>
</gene>
<dbReference type="EMBL" id="CP019239">
    <property type="protein sequence ID" value="APW43670.1"/>
    <property type="molecule type" value="Genomic_DNA"/>
</dbReference>
<reference evidence="2 3" key="1">
    <citation type="submission" date="2017-01" db="EMBL/GenBank/DDBJ databases">
        <authorList>
            <person name="Mah S.A."/>
            <person name="Swanson W.J."/>
            <person name="Moy G.W."/>
            <person name="Vacquier V.D."/>
        </authorList>
    </citation>
    <scope>NUCLEOTIDE SEQUENCE [LARGE SCALE GENOMIC DNA]</scope>
    <source>
        <strain evidence="2 3">DSM 22694</strain>
    </source>
</reference>
<evidence type="ECO:0000256" key="1">
    <source>
        <dbReference type="SAM" id="Phobius"/>
    </source>
</evidence>
<dbReference type="STRING" id="1484693.RS694_14765"/>
<keyword evidence="1" id="KW-1133">Transmembrane helix</keyword>
<name>A0A1P8KCC1_9BURK</name>
<sequence length="124" mass="13648">MKRLLWMDCIAGALAGVAMLLLVDWLAALYGMPKDLLVFIGMANVLYATYSFSLAIRRSRTLLLLNALIVANSLWALVCVGLAVRWAGTASLFGMAHLIAEALFVGALARLEWKWRQILLAPSR</sequence>
<proteinExistence type="predicted"/>
<keyword evidence="1" id="KW-0472">Membrane</keyword>
<feature type="transmembrane region" description="Helical" evidence="1">
    <location>
        <begin position="63"/>
        <end position="84"/>
    </location>
</feature>
<feature type="transmembrane region" description="Helical" evidence="1">
    <location>
        <begin position="90"/>
        <end position="109"/>
    </location>
</feature>
<feature type="transmembrane region" description="Helical" evidence="1">
    <location>
        <begin position="36"/>
        <end position="56"/>
    </location>
</feature>
<dbReference type="Proteomes" id="UP000186110">
    <property type="component" value="Chromosome"/>
</dbReference>
<dbReference type="eggNOG" id="ENOG50331WW">
    <property type="taxonomic scope" value="Bacteria"/>
</dbReference>
<keyword evidence="1" id="KW-0812">Transmembrane</keyword>
<dbReference type="RefSeq" id="WP_029709140.1">
    <property type="nucleotide sequence ID" value="NZ_CP019239.1"/>
</dbReference>
<feature type="transmembrane region" description="Helical" evidence="1">
    <location>
        <begin position="9"/>
        <end position="30"/>
    </location>
</feature>
<accession>A0A1P8KCC1</accession>
<keyword evidence="3" id="KW-1185">Reference proteome</keyword>
<evidence type="ECO:0000313" key="3">
    <source>
        <dbReference type="Proteomes" id="UP000186110"/>
    </source>
</evidence>
<evidence type="ECO:0000313" key="2">
    <source>
        <dbReference type="EMBL" id="APW43670.1"/>
    </source>
</evidence>
<organism evidence="2 3">
    <name type="scientific">Rhodoferax saidenbachensis</name>
    <dbReference type="NCBI Taxonomy" id="1484693"/>
    <lineage>
        <taxon>Bacteria</taxon>
        <taxon>Pseudomonadati</taxon>
        <taxon>Pseudomonadota</taxon>
        <taxon>Betaproteobacteria</taxon>
        <taxon>Burkholderiales</taxon>
        <taxon>Comamonadaceae</taxon>
        <taxon>Rhodoferax</taxon>
    </lineage>
</organism>